<dbReference type="Pfam" id="PF00026">
    <property type="entry name" value="Asp"/>
    <property type="match status" value="2"/>
</dbReference>
<dbReference type="Gene3D" id="1.10.225.10">
    <property type="entry name" value="Saposin-like"/>
    <property type="match status" value="1"/>
</dbReference>
<dbReference type="SUPFAM" id="SSF50630">
    <property type="entry name" value="Acid proteases"/>
    <property type="match status" value="1"/>
</dbReference>
<dbReference type="InterPro" id="IPR021109">
    <property type="entry name" value="Peptidase_aspartic_dom_sf"/>
</dbReference>
<dbReference type="Gene3D" id="2.40.70.10">
    <property type="entry name" value="Acid Proteases"/>
    <property type="match status" value="2"/>
</dbReference>
<dbReference type="STRING" id="145388.A0A0D2MF35"/>
<proteinExistence type="inferred from homology"/>
<keyword evidence="4 6" id="KW-0378">Hydrolase</keyword>
<feature type="domain" description="Peptidase A1" evidence="5">
    <location>
        <begin position="5"/>
        <end position="122"/>
    </location>
</feature>
<dbReference type="Proteomes" id="UP000054498">
    <property type="component" value="Unassembled WGS sequence"/>
</dbReference>
<evidence type="ECO:0000256" key="2">
    <source>
        <dbReference type="ARBA" id="ARBA00023180"/>
    </source>
</evidence>
<evidence type="ECO:0000259" key="5">
    <source>
        <dbReference type="PROSITE" id="PS51767"/>
    </source>
</evidence>
<feature type="disulfide bond" evidence="3">
    <location>
        <begin position="36"/>
        <end position="43"/>
    </location>
</feature>
<dbReference type="PANTHER" id="PTHR47966:SF51">
    <property type="entry name" value="BETA-SITE APP-CLEAVING ENZYME, ISOFORM A-RELATED"/>
    <property type="match status" value="1"/>
</dbReference>
<dbReference type="PRINTS" id="PR00792">
    <property type="entry name" value="PEPSIN"/>
</dbReference>
<dbReference type="EMBL" id="KK101207">
    <property type="protein sequence ID" value="KIZ01760.1"/>
    <property type="molecule type" value="Genomic_DNA"/>
</dbReference>
<dbReference type="InterPro" id="IPR001461">
    <property type="entry name" value="Aspartic_peptidase_A1"/>
</dbReference>
<evidence type="ECO:0000313" key="6">
    <source>
        <dbReference type="EMBL" id="KIZ01760.1"/>
    </source>
</evidence>
<dbReference type="GO" id="GO:0006629">
    <property type="term" value="P:lipid metabolic process"/>
    <property type="evidence" value="ECO:0007669"/>
    <property type="project" value="InterPro"/>
</dbReference>
<keyword evidence="4" id="KW-0064">Aspartyl protease</keyword>
<evidence type="ECO:0000313" key="7">
    <source>
        <dbReference type="Proteomes" id="UP000054498"/>
    </source>
</evidence>
<dbReference type="PROSITE" id="PS00141">
    <property type="entry name" value="ASP_PROTEASE"/>
    <property type="match status" value="2"/>
</dbReference>
<dbReference type="SUPFAM" id="SSF47862">
    <property type="entry name" value="Saposin"/>
    <property type="match status" value="1"/>
</dbReference>
<accession>A0A0D2MF35</accession>
<evidence type="ECO:0000256" key="1">
    <source>
        <dbReference type="ARBA" id="ARBA00007447"/>
    </source>
</evidence>
<dbReference type="OrthoDB" id="771136at2759"/>
<protein>
    <submittedName>
        <fullName evidence="6">Cathepsin D</fullName>
        <ecNumber evidence="6">3.4.23.5</ecNumber>
    </submittedName>
</protein>
<feature type="non-terminal residue" evidence="6">
    <location>
        <position position="363"/>
    </location>
</feature>
<dbReference type="GeneID" id="25739081"/>
<keyword evidence="7" id="KW-1185">Reference proteome</keyword>
<dbReference type="InterPro" id="IPR007856">
    <property type="entry name" value="SapB_1"/>
</dbReference>
<keyword evidence="3" id="KW-1015">Disulfide bond</keyword>
<dbReference type="PANTHER" id="PTHR47966">
    <property type="entry name" value="BETA-SITE APP-CLEAVING ENZYME, ISOFORM A-RELATED"/>
    <property type="match status" value="1"/>
</dbReference>
<dbReference type="Pfam" id="PF05184">
    <property type="entry name" value="SapB_1"/>
    <property type="match status" value="1"/>
</dbReference>
<evidence type="ECO:0000256" key="4">
    <source>
        <dbReference type="RuleBase" id="RU000454"/>
    </source>
</evidence>
<comment type="similarity">
    <text evidence="1 4">Belongs to the peptidase A1 family.</text>
</comment>
<reference evidence="6 7" key="1">
    <citation type="journal article" date="2013" name="BMC Genomics">
        <title>Reconstruction of the lipid metabolism for the microalga Monoraphidium neglectum from its genome sequence reveals characteristics suitable for biofuel production.</title>
        <authorList>
            <person name="Bogen C."/>
            <person name="Al-Dilaimi A."/>
            <person name="Albersmeier A."/>
            <person name="Wichmann J."/>
            <person name="Grundmann M."/>
            <person name="Rupp O."/>
            <person name="Lauersen K.J."/>
            <person name="Blifernez-Klassen O."/>
            <person name="Kalinowski J."/>
            <person name="Goesmann A."/>
            <person name="Mussgnug J.H."/>
            <person name="Kruse O."/>
        </authorList>
    </citation>
    <scope>NUCLEOTIDE SEQUENCE [LARGE SCALE GENOMIC DNA]</scope>
    <source>
        <strain evidence="6 7">SAG 48.87</strain>
    </source>
</reference>
<gene>
    <name evidence="6" type="ORF">MNEG_6205</name>
</gene>
<dbReference type="EC" id="3.4.23.5" evidence="6"/>
<evidence type="ECO:0000256" key="3">
    <source>
        <dbReference type="PIRSR" id="PIRSR601461-2"/>
    </source>
</evidence>
<name>A0A0D2MF35_9CHLO</name>
<keyword evidence="4" id="KW-0645">Protease</keyword>
<dbReference type="RefSeq" id="XP_013900779.1">
    <property type="nucleotide sequence ID" value="XM_014045325.1"/>
</dbReference>
<dbReference type="GO" id="GO:0004190">
    <property type="term" value="F:aspartic-type endopeptidase activity"/>
    <property type="evidence" value="ECO:0007669"/>
    <property type="project" value="UniProtKB-KW"/>
</dbReference>
<sequence>MDAQYYGSIALGTPPQHFTVIFDTGSSNLWVPSVQCGWFNIACRLHNRYDAGRSSTYKANGTDFAIQYGTGSLSGYISVDRLTWGGLHVENQAFAEAINEPGLTFVAAKDPNSKNGGELVLGGVDPAHFTGEHTWVPVTRRAYWQFDMDALAVEGRGDLGACDGGCPAIADSGTSLVAGPSSEVSAINSAIGAESAFSLQCKGFVRQYVPQIIRAVKDLPIDEVCSVIGLCPAVSPARRLLASSPLSAATRVISDTLFAAPTTAADASWRAAAAKLRARYGSSSATAALKGGLKRGAAPGAAKDAATPKGRLADALRGAVAGVDDASLKASSSNGFGCDFCNTAVEYVKIALRNNQTIEEIEE</sequence>
<dbReference type="GO" id="GO:0006508">
    <property type="term" value="P:proteolysis"/>
    <property type="evidence" value="ECO:0007669"/>
    <property type="project" value="UniProtKB-KW"/>
</dbReference>
<dbReference type="FunFam" id="2.40.70.10:FF:000008">
    <property type="entry name" value="Cathepsin D"/>
    <property type="match status" value="1"/>
</dbReference>
<keyword evidence="2" id="KW-0325">Glycoprotein</keyword>
<dbReference type="AlphaFoldDB" id="A0A0D2MF35"/>
<dbReference type="InterPro" id="IPR033121">
    <property type="entry name" value="PEPTIDASE_A1"/>
</dbReference>
<dbReference type="PROSITE" id="PS51767">
    <property type="entry name" value="PEPTIDASE_A1"/>
    <property type="match status" value="1"/>
</dbReference>
<dbReference type="KEGG" id="mng:MNEG_6205"/>
<dbReference type="InterPro" id="IPR011001">
    <property type="entry name" value="Saposin-like"/>
</dbReference>
<dbReference type="InterPro" id="IPR001969">
    <property type="entry name" value="Aspartic_peptidase_AS"/>
</dbReference>
<organism evidence="6 7">
    <name type="scientific">Monoraphidium neglectum</name>
    <dbReference type="NCBI Taxonomy" id="145388"/>
    <lineage>
        <taxon>Eukaryota</taxon>
        <taxon>Viridiplantae</taxon>
        <taxon>Chlorophyta</taxon>
        <taxon>core chlorophytes</taxon>
        <taxon>Chlorophyceae</taxon>
        <taxon>CS clade</taxon>
        <taxon>Sphaeropleales</taxon>
        <taxon>Selenastraceae</taxon>
        <taxon>Monoraphidium</taxon>
    </lineage>
</organism>